<evidence type="ECO:0000313" key="2">
    <source>
        <dbReference type="Proteomes" id="UP001605990"/>
    </source>
</evidence>
<protein>
    <submittedName>
        <fullName evidence="1">Uncharacterized protein</fullName>
    </submittedName>
</protein>
<reference evidence="1 2" key="1">
    <citation type="submission" date="2024-10" db="EMBL/GenBank/DDBJ databases">
        <title>Draft genome assembly of a novel steroid transforming actinomycete isolated from African clawed frog Xenopus laevis.</title>
        <authorList>
            <person name="Bragin E."/>
            <person name="Kollerov V."/>
            <person name="Donova M.V."/>
        </authorList>
    </citation>
    <scope>NUCLEOTIDE SEQUENCE [LARGE SCALE GENOMIC DNA]</scope>
    <source>
        <strain evidence="1 2">MTOC-St3</strain>
    </source>
</reference>
<proteinExistence type="predicted"/>
<organism evidence="1 2">
    <name type="scientific">Streptomyces rochei</name>
    <name type="common">Streptomyces parvullus</name>
    <dbReference type="NCBI Taxonomy" id="1928"/>
    <lineage>
        <taxon>Bacteria</taxon>
        <taxon>Bacillati</taxon>
        <taxon>Actinomycetota</taxon>
        <taxon>Actinomycetes</taxon>
        <taxon>Kitasatosporales</taxon>
        <taxon>Streptomycetaceae</taxon>
        <taxon>Streptomyces</taxon>
        <taxon>Streptomyces rochei group</taxon>
    </lineage>
</organism>
<name>A0ABW7DY41_STRRO</name>
<evidence type="ECO:0000313" key="1">
    <source>
        <dbReference type="EMBL" id="MFG6295785.1"/>
    </source>
</evidence>
<comment type="caution">
    <text evidence="1">The sequence shown here is derived from an EMBL/GenBank/DDBJ whole genome shotgun (WGS) entry which is preliminary data.</text>
</comment>
<dbReference type="Proteomes" id="UP001605990">
    <property type="component" value="Unassembled WGS sequence"/>
</dbReference>
<dbReference type="EMBL" id="JBIENY010000170">
    <property type="protein sequence ID" value="MFG6295785.1"/>
    <property type="molecule type" value="Genomic_DNA"/>
</dbReference>
<dbReference type="RefSeq" id="WP_391350768.1">
    <property type="nucleotide sequence ID" value="NZ_JBIBKB010000001.1"/>
</dbReference>
<gene>
    <name evidence="1" type="ORF">ACGU38_10505</name>
</gene>
<keyword evidence="2" id="KW-1185">Reference proteome</keyword>
<accession>A0ABW7DY41</accession>
<sequence length="57" mass="6198">MRYLDTCDRCLTEDSKAIPPSVVVPTGPGAVLATYHCPRCRTTWVCGWGVQEDEAAA</sequence>